<dbReference type="KEGG" id="cep:Cri9333_0555"/>
<dbReference type="OrthoDB" id="459556at2"/>
<accession>K9VWH3</accession>
<keyword evidence="2" id="KW-1185">Reference proteome</keyword>
<evidence type="ECO:0000313" key="1">
    <source>
        <dbReference type="EMBL" id="AFZ11505.1"/>
    </source>
</evidence>
<evidence type="ECO:0000313" key="2">
    <source>
        <dbReference type="Proteomes" id="UP000010472"/>
    </source>
</evidence>
<dbReference type="RefSeq" id="WP_015201639.1">
    <property type="nucleotide sequence ID" value="NC_019753.1"/>
</dbReference>
<dbReference type="AlphaFoldDB" id="K9VWH3"/>
<reference evidence="1 2" key="1">
    <citation type="submission" date="2012-06" db="EMBL/GenBank/DDBJ databases">
        <title>Finished chromosome of genome of Crinalium epipsammum PCC 9333.</title>
        <authorList>
            <consortium name="US DOE Joint Genome Institute"/>
            <person name="Gugger M."/>
            <person name="Coursin T."/>
            <person name="Rippka R."/>
            <person name="Tandeau De Marsac N."/>
            <person name="Huntemann M."/>
            <person name="Wei C.-L."/>
            <person name="Han J."/>
            <person name="Detter J.C."/>
            <person name="Han C."/>
            <person name="Tapia R."/>
            <person name="Davenport K."/>
            <person name="Daligault H."/>
            <person name="Erkkila T."/>
            <person name="Gu W."/>
            <person name="Munk A.C.C."/>
            <person name="Teshima H."/>
            <person name="Xu Y."/>
            <person name="Chain P."/>
            <person name="Chen A."/>
            <person name="Krypides N."/>
            <person name="Mavromatis K."/>
            <person name="Markowitz V."/>
            <person name="Szeto E."/>
            <person name="Ivanova N."/>
            <person name="Mikhailova N."/>
            <person name="Ovchinnikova G."/>
            <person name="Pagani I."/>
            <person name="Pati A."/>
            <person name="Goodwin L."/>
            <person name="Peters L."/>
            <person name="Pitluck S."/>
            <person name="Woyke T."/>
            <person name="Kerfeld C."/>
        </authorList>
    </citation>
    <scope>NUCLEOTIDE SEQUENCE [LARGE SCALE GENOMIC DNA]</scope>
    <source>
        <strain evidence="1 2">PCC 9333</strain>
    </source>
</reference>
<dbReference type="HOGENOM" id="CLU_955507_0_0_3"/>
<sequence>MNEDELSLTKNFLVVSANSIHQAMLRLATPSLRPILASVKIHQSWGDCFYSRLELHCVSLNVVEKLWNLVEEVALVLYKLRPWFGSVPLPNFVLYCCGKQVTPIVNPMSYVLEFNQIEGSCWMNTTNSDFNNVVDFNEMSSHLVLGFNGLINDDWKQVIDEIYAEERPCFLVSMDFHRNILFNQAAVKLLNSTPEKLLTKSLPKLWVPPKEIKPVEYDANPPQRLVDFNSLLRQQSTLLSYRYQNWKDNALENTAQWVEWIDDISYKSLPNGGNARKMVVLDWQPTLVPQS</sequence>
<dbReference type="Proteomes" id="UP000010472">
    <property type="component" value="Chromosome"/>
</dbReference>
<proteinExistence type="predicted"/>
<name>K9VWH3_9CYAN</name>
<organism evidence="1 2">
    <name type="scientific">Crinalium epipsammum PCC 9333</name>
    <dbReference type="NCBI Taxonomy" id="1173022"/>
    <lineage>
        <taxon>Bacteria</taxon>
        <taxon>Bacillati</taxon>
        <taxon>Cyanobacteriota</taxon>
        <taxon>Cyanophyceae</taxon>
        <taxon>Gomontiellales</taxon>
        <taxon>Gomontiellaceae</taxon>
        <taxon>Crinalium</taxon>
    </lineage>
</organism>
<gene>
    <name evidence="1" type="ORF">Cri9333_0555</name>
</gene>
<protein>
    <submittedName>
        <fullName evidence="1">Uncharacterized protein</fullName>
    </submittedName>
</protein>
<dbReference type="EMBL" id="CP003620">
    <property type="protein sequence ID" value="AFZ11505.1"/>
    <property type="molecule type" value="Genomic_DNA"/>
</dbReference>
<dbReference type="STRING" id="1173022.Cri9333_0555"/>